<protein>
    <submittedName>
        <fullName evidence="1">Uncharacterized protein</fullName>
    </submittedName>
</protein>
<keyword evidence="2" id="KW-1185">Reference proteome</keyword>
<dbReference type="AlphaFoldDB" id="A0A4Q7N3Q1"/>
<organism evidence="1 2">
    <name type="scientific">Pseudobacter ginsenosidimutans</name>
    <dbReference type="NCBI Taxonomy" id="661488"/>
    <lineage>
        <taxon>Bacteria</taxon>
        <taxon>Pseudomonadati</taxon>
        <taxon>Bacteroidota</taxon>
        <taxon>Chitinophagia</taxon>
        <taxon>Chitinophagales</taxon>
        <taxon>Chitinophagaceae</taxon>
        <taxon>Pseudobacter</taxon>
    </lineage>
</organism>
<dbReference type="Proteomes" id="UP000293874">
    <property type="component" value="Unassembled WGS sequence"/>
</dbReference>
<dbReference type="RefSeq" id="WP_130539959.1">
    <property type="nucleotide sequence ID" value="NZ_CP042431.1"/>
</dbReference>
<evidence type="ECO:0000313" key="1">
    <source>
        <dbReference type="EMBL" id="RZS75601.1"/>
    </source>
</evidence>
<name>A0A4Q7N3Q1_9BACT</name>
<gene>
    <name evidence="1" type="ORF">EV199_1470</name>
</gene>
<proteinExistence type="predicted"/>
<dbReference type="OrthoDB" id="9878617at2"/>
<comment type="caution">
    <text evidence="1">The sequence shown here is derived from an EMBL/GenBank/DDBJ whole genome shotgun (WGS) entry which is preliminary data.</text>
</comment>
<accession>A0A4Q7N3Q1</accession>
<sequence length="83" mass="9520">MKSTTNTAPLLPNNETLSESLLQIQKFFNGDSIEKIRIDLEQLRDTTITESYGELDKEDKWLLIEFLRRIAGLVEAAHLLTTK</sequence>
<evidence type="ECO:0000313" key="2">
    <source>
        <dbReference type="Proteomes" id="UP000293874"/>
    </source>
</evidence>
<dbReference type="EMBL" id="SGXA01000001">
    <property type="protein sequence ID" value="RZS75601.1"/>
    <property type="molecule type" value="Genomic_DNA"/>
</dbReference>
<reference evidence="1 2" key="1">
    <citation type="submission" date="2019-02" db="EMBL/GenBank/DDBJ databases">
        <title>Genomic Encyclopedia of Type Strains, Phase IV (KMG-IV): sequencing the most valuable type-strain genomes for metagenomic binning, comparative biology and taxonomic classification.</title>
        <authorList>
            <person name="Goeker M."/>
        </authorList>
    </citation>
    <scope>NUCLEOTIDE SEQUENCE [LARGE SCALE GENOMIC DNA]</scope>
    <source>
        <strain evidence="1 2">DSM 18116</strain>
    </source>
</reference>